<reference evidence="1" key="1">
    <citation type="journal article" date="2015" name="Nature">
        <title>Complex archaea that bridge the gap between prokaryotes and eukaryotes.</title>
        <authorList>
            <person name="Spang A."/>
            <person name="Saw J.H."/>
            <person name="Jorgensen S.L."/>
            <person name="Zaremba-Niedzwiedzka K."/>
            <person name="Martijn J."/>
            <person name="Lind A.E."/>
            <person name="van Eijk R."/>
            <person name="Schleper C."/>
            <person name="Guy L."/>
            <person name="Ettema T.J."/>
        </authorList>
    </citation>
    <scope>NUCLEOTIDE SEQUENCE</scope>
</reference>
<protein>
    <submittedName>
        <fullName evidence="1">Uncharacterized protein</fullName>
    </submittedName>
</protein>
<name>A0A0F9E6N1_9ZZZZ</name>
<proteinExistence type="predicted"/>
<dbReference type="AlphaFoldDB" id="A0A0F9E6N1"/>
<sequence>MAGIDEARALDRAEPVYLVEVELLNSGPTLYFSDRSITVGGTLYEDYLHDLSGLGAELARSSAGGLNTSLALRFRNDPWRSYGFLVEAGEDFPFEGSTITVKEVLIESTGSPSAPAVVFKGFLEQPMETDLMGFRARASSMEFAADNR</sequence>
<organism evidence="1">
    <name type="scientific">marine sediment metagenome</name>
    <dbReference type="NCBI Taxonomy" id="412755"/>
    <lineage>
        <taxon>unclassified sequences</taxon>
        <taxon>metagenomes</taxon>
        <taxon>ecological metagenomes</taxon>
    </lineage>
</organism>
<dbReference type="EMBL" id="LAZR01028679">
    <property type="protein sequence ID" value="KKL61871.1"/>
    <property type="molecule type" value="Genomic_DNA"/>
</dbReference>
<comment type="caution">
    <text evidence="1">The sequence shown here is derived from an EMBL/GenBank/DDBJ whole genome shotgun (WGS) entry which is preliminary data.</text>
</comment>
<accession>A0A0F9E6N1</accession>
<evidence type="ECO:0000313" key="1">
    <source>
        <dbReference type="EMBL" id="KKL61871.1"/>
    </source>
</evidence>
<gene>
    <name evidence="1" type="ORF">LCGC14_2190980</name>
</gene>